<organism evidence="2">
    <name type="scientific">Marseillevirus LCMAC102</name>
    <dbReference type="NCBI Taxonomy" id="2506603"/>
    <lineage>
        <taxon>Viruses</taxon>
        <taxon>Varidnaviria</taxon>
        <taxon>Bamfordvirae</taxon>
        <taxon>Nucleocytoviricota</taxon>
        <taxon>Megaviricetes</taxon>
        <taxon>Pimascovirales</taxon>
        <taxon>Pimascovirales incertae sedis</taxon>
        <taxon>Marseilleviridae</taxon>
    </lineage>
</organism>
<gene>
    <name evidence="2" type="ORF">LCMAC102_00170</name>
</gene>
<reference evidence="2" key="1">
    <citation type="journal article" date="2019" name="MBio">
        <title>Virus Genomes from Deep Sea Sediments Expand the Ocean Megavirome and Support Independent Origins of Viral Gigantism.</title>
        <authorList>
            <person name="Backstrom D."/>
            <person name="Yutin N."/>
            <person name="Jorgensen S.L."/>
            <person name="Dharamshi J."/>
            <person name="Homa F."/>
            <person name="Zaremba-Niedwiedzka K."/>
            <person name="Spang A."/>
            <person name="Wolf Y.I."/>
            <person name="Koonin E.V."/>
            <person name="Ettema T.J."/>
        </authorList>
    </citation>
    <scope>NUCLEOTIDE SEQUENCE</scope>
</reference>
<evidence type="ECO:0000256" key="1">
    <source>
        <dbReference type="SAM" id="MobiDB-lite"/>
    </source>
</evidence>
<protein>
    <submittedName>
        <fullName evidence="2">Uncharacterized protein</fullName>
    </submittedName>
</protein>
<dbReference type="EMBL" id="MK500334">
    <property type="protein sequence ID" value="QBK86223.1"/>
    <property type="molecule type" value="Genomic_DNA"/>
</dbReference>
<accession>A0A481YSH5</accession>
<feature type="compositionally biased region" description="Polar residues" evidence="1">
    <location>
        <begin position="1"/>
        <end position="13"/>
    </location>
</feature>
<feature type="region of interest" description="Disordered" evidence="1">
    <location>
        <begin position="1"/>
        <end position="127"/>
    </location>
</feature>
<name>A0A481YSH5_9VIRU</name>
<proteinExistence type="predicted"/>
<dbReference type="Pfam" id="PF19071">
    <property type="entry name" value="DUF5767"/>
    <property type="match status" value="1"/>
</dbReference>
<feature type="compositionally biased region" description="Basic and acidic residues" evidence="1">
    <location>
        <begin position="58"/>
        <end position="74"/>
    </location>
</feature>
<evidence type="ECO:0000313" key="2">
    <source>
        <dbReference type="EMBL" id="QBK86223.1"/>
    </source>
</evidence>
<sequence length="328" mass="38153">MIRNITVTRQPRNNPIPDKPSNFPPLDNLHLELLENKKKLKKGLPLVPLQKRRPPQPRHTETSEKKQSDEKSLPNDEDTDIMEELGDDEENDKVKEESEEEKDGEDEVAEEDEKQDEDDIYAGLSPEEREIKEREEYIWRFRILKKQYKNPSVPIPDFNEHSDLPMMKNSYERTIKELYLDESVESYRTYLVGGFIVLEFVCTQWIGIDLSGFTIQQTAMMYKYDRLLIELGEKSYSRWGMDLPVEVRLIGLLIMQAGIFYLGKIISDKFGNSIAELFKGVTGQPPPPEHTSNTELPKKRKMRGPRIKPEDIRNMSHAQAAEDSDRSL</sequence>
<feature type="compositionally biased region" description="Acidic residues" evidence="1">
    <location>
        <begin position="75"/>
        <end position="120"/>
    </location>
</feature>
<feature type="region of interest" description="Disordered" evidence="1">
    <location>
        <begin position="281"/>
        <end position="328"/>
    </location>
</feature>
<dbReference type="InterPro" id="IPR043910">
    <property type="entry name" value="DUF5767"/>
</dbReference>